<keyword evidence="1" id="KW-0812">Transmembrane</keyword>
<evidence type="ECO:0000256" key="1">
    <source>
        <dbReference type="SAM" id="Phobius"/>
    </source>
</evidence>
<gene>
    <name evidence="2" type="ORF">BRCON_1523</name>
</gene>
<feature type="transmembrane region" description="Helical" evidence="1">
    <location>
        <begin position="66"/>
        <end position="91"/>
    </location>
</feature>
<dbReference type="KEGG" id="schv:BRCON_1523"/>
<feature type="transmembrane region" description="Helical" evidence="1">
    <location>
        <begin position="24"/>
        <end position="43"/>
    </location>
</feature>
<feature type="transmembrane region" description="Helical" evidence="1">
    <location>
        <begin position="112"/>
        <end position="132"/>
    </location>
</feature>
<evidence type="ECO:0000313" key="2">
    <source>
        <dbReference type="EMBL" id="AXA36300.1"/>
    </source>
</evidence>
<sequence>MVSGLGRRFPEVDPIRDELERTKWIWVACCVAPLIYLLAAHWIQRQWFHEKGHAGLLTLEGQTRSLLAIIFLGAQILLQGAVTGVRHYFGVQLTKNRPQGIKVLMALYRKRTLVLCAISETAALLGFLYFLAVGDFRALFVGGVAAYTFYAQSYPSEHGLARYLQ</sequence>
<dbReference type="EMBL" id="CP030759">
    <property type="protein sequence ID" value="AXA36300.1"/>
    <property type="molecule type" value="Genomic_DNA"/>
</dbReference>
<dbReference type="AlphaFoldDB" id="A0A2Z4Y573"/>
<organism evidence="2 3">
    <name type="scientific">Sumerlaea chitinivorans</name>
    <dbReference type="NCBI Taxonomy" id="2250252"/>
    <lineage>
        <taxon>Bacteria</taxon>
        <taxon>Candidatus Sumerlaeota</taxon>
        <taxon>Candidatus Sumerlaeia</taxon>
        <taxon>Candidatus Sumerlaeales</taxon>
        <taxon>Candidatus Sumerlaeaceae</taxon>
        <taxon>Candidatus Sumerlaea</taxon>
    </lineage>
</organism>
<reference evidence="2 3" key="1">
    <citation type="submission" date="2018-05" db="EMBL/GenBank/DDBJ databases">
        <title>A metagenomic window into the 2 km-deep terrestrial subsurface aquifer revealed taxonomically and functionally diverse microbial community comprising novel uncultured bacterial lineages.</title>
        <authorList>
            <person name="Kadnikov V.V."/>
            <person name="Mardanov A.V."/>
            <person name="Beletsky A.V."/>
            <person name="Banks D."/>
            <person name="Pimenov N.V."/>
            <person name="Frank Y.A."/>
            <person name="Karnachuk O.V."/>
            <person name="Ravin N.V."/>
        </authorList>
    </citation>
    <scope>NUCLEOTIDE SEQUENCE [LARGE SCALE GENOMIC DNA]</scope>
    <source>
        <strain evidence="2">BY</strain>
    </source>
</reference>
<keyword evidence="1" id="KW-0472">Membrane</keyword>
<dbReference type="Proteomes" id="UP000262583">
    <property type="component" value="Chromosome"/>
</dbReference>
<keyword evidence="1" id="KW-1133">Transmembrane helix</keyword>
<accession>A0A2Z4Y573</accession>
<proteinExistence type="predicted"/>
<name>A0A2Z4Y573_SUMC1</name>
<evidence type="ECO:0000313" key="3">
    <source>
        <dbReference type="Proteomes" id="UP000262583"/>
    </source>
</evidence>
<protein>
    <submittedName>
        <fullName evidence="2">Uncharacterized protein</fullName>
    </submittedName>
</protein>